<dbReference type="InterPro" id="IPR052050">
    <property type="entry name" value="SecEffector_AnkRepeat"/>
</dbReference>
<protein>
    <submittedName>
        <fullName evidence="2">Uncharacterized protein</fullName>
    </submittedName>
</protein>
<feature type="region of interest" description="Disordered" evidence="1">
    <location>
        <begin position="237"/>
        <end position="281"/>
    </location>
</feature>
<dbReference type="SUPFAM" id="SSF48403">
    <property type="entry name" value="Ankyrin repeat"/>
    <property type="match status" value="1"/>
</dbReference>
<reference evidence="3" key="1">
    <citation type="submission" date="2011-12" db="EMBL/GenBank/DDBJ databases">
        <authorList>
            <consortium name="The Broad Institute Genome Sequencing Platform"/>
            <person name="Russ C."/>
            <person name="Tyler B."/>
            <person name="Panabieres F."/>
            <person name="Shan W."/>
            <person name="Tripathy S."/>
            <person name="Grunwald N."/>
            <person name="Machado M."/>
            <person name="Young S.K."/>
            <person name="Zeng Q."/>
            <person name="Gargeya S."/>
            <person name="Fitzgerald M."/>
            <person name="Haas B."/>
            <person name="Abouelleil A."/>
            <person name="Alvarado L."/>
            <person name="Arachchi H.M."/>
            <person name="Berlin A."/>
            <person name="Chapman S.B."/>
            <person name="Gearin G."/>
            <person name="Goldberg J."/>
            <person name="Griggs A."/>
            <person name="Gujja S."/>
            <person name="Hansen M."/>
            <person name="Heiman D."/>
            <person name="Howarth C."/>
            <person name="Larimer J."/>
            <person name="Lui A."/>
            <person name="MacDonald P.J.P."/>
            <person name="McCowen C."/>
            <person name="Montmayeur A."/>
            <person name="Murphy C."/>
            <person name="Neiman D."/>
            <person name="Pearson M."/>
            <person name="Priest M."/>
            <person name="Roberts A."/>
            <person name="Saif S."/>
            <person name="Shea T."/>
            <person name="Sisk P."/>
            <person name="Stolte C."/>
            <person name="Sykes S."/>
            <person name="Wortman J."/>
            <person name="Nusbaum C."/>
            <person name="Birren B."/>
        </authorList>
    </citation>
    <scope>NUCLEOTIDE SEQUENCE [LARGE SCALE GENOMIC DNA]</scope>
    <source>
        <strain evidence="3">INRA-310</strain>
    </source>
</reference>
<dbReference type="PANTHER" id="PTHR46586">
    <property type="entry name" value="ANKYRIN REPEAT-CONTAINING PROTEIN"/>
    <property type="match status" value="1"/>
</dbReference>
<dbReference type="InterPro" id="IPR002110">
    <property type="entry name" value="Ankyrin_rpt"/>
</dbReference>
<dbReference type="GeneID" id="20192229"/>
<dbReference type="PANTHER" id="PTHR46586:SF3">
    <property type="entry name" value="ANKYRIN REPEAT-CONTAINING PROTEIN"/>
    <property type="match status" value="1"/>
</dbReference>
<evidence type="ECO:0000256" key="1">
    <source>
        <dbReference type="SAM" id="MobiDB-lite"/>
    </source>
</evidence>
<dbReference type="STRING" id="761204.W2PU61"/>
<evidence type="ECO:0000313" key="3">
    <source>
        <dbReference type="Proteomes" id="UP000018817"/>
    </source>
</evidence>
<dbReference type="EMBL" id="KI669605">
    <property type="protein sequence ID" value="ETN04161.1"/>
    <property type="molecule type" value="Genomic_DNA"/>
</dbReference>
<organism evidence="2 3">
    <name type="scientific">Phytophthora nicotianae (strain INRA-310)</name>
    <name type="common">Phytophthora parasitica</name>
    <dbReference type="NCBI Taxonomy" id="761204"/>
    <lineage>
        <taxon>Eukaryota</taxon>
        <taxon>Sar</taxon>
        <taxon>Stramenopiles</taxon>
        <taxon>Oomycota</taxon>
        <taxon>Peronosporomycetes</taxon>
        <taxon>Peronosporales</taxon>
        <taxon>Peronosporaceae</taxon>
        <taxon>Phytophthora</taxon>
    </lineage>
</organism>
<accession>W2PU61</accession>
<name>W2PU61_PHYN3</name>
<dbReference type="VEuPathDB" id="FungiDB:PPTG_23630"/>
<dbReference type="Pfam" id="PF13637">
    <property type="entry name" value="Ank_4"/>
    <property type="match status" value="1"/>
</dbReference>
<dbReference type="InterPro" id="IPR036770">
    <property type="entry name" value="Ankyrin_rpt-contain_sf"/>
</dbReference>
<dbReference type="AlphaFoldDB" id="W2PU61"/>
<sequence length="307" mass="34172">MDVAAGNGHLHVVKWLDYNRADGYPEDAMDDAAANGHLNVVKWLYENRDEGRLEHAIHLAILNGHDPERKKKQAMTSSDLYVFTLWKKAKKTHTLRSFKITLEEVWADALASGLDDVLREPSGPPVDFVLAPINTDNLPNDFNVVRVQEGNRKTLKLYCTKVVESLVEECYDSKMRVDVTVSKKPLYDAFRASEARFNDKQNEGWDPTKSAAAEKSLAAGVDDAEDTDDEIAKFPVAKLRRRPTTAPPKSITKVPTSDRDVANQRNRQKPSNVSVKPPPNLLTMSCPSTTWRGTLVATDCSIAAKAT</sequence>
<feature type="compositionally biased region" description="Polar residues" evidence="1">
    <location>
        <begin position="263"/>
        <end position="274"/>
    </location>
</feature>
<reference evidence="2 3" key="2">
    <citation type="submission" date="2013-11" db="EMBL/GenBank/DDBJ databases">
        <title>The Genome Sequence of Phytophthora parasitica INRA-310.</title>
        <authorList>
            <consortium name="The Broad Institute Genomics Platform"/>
            <person name="Russ C."/>
            <person name="Tyler B."/>
            <person name="Panabieres F."/>
            <person name="Shan W."/>
            <person name="Tripathy S."/>
            <person name="Grunwald N."/>
            <person name="Machado M."/>
            <person name="Johnson C.S."/>
            <person name="Arredondo F."/>
            <person name="Hong C."/>
            <person name="Coffey M."/>
            <person name="Young S.K."/>
            <person name="Zeng Q."/>
            <person name="Gargeya S."/>
            <person name="Fitzgerald M."/>
            <person name="Abouelleil A."/>
            <person name="Alvarado L."/>
            <person name="Chapman S.B."/>
            <person name="Gainer-Dewar J."/>
            <person name="Goldberg J."/>
            <person name="Griggs A."/>
            <person name="Gujja S."/>
            <person name="Hansen M."/>
            <person name="Howarth C."/>
            <person name="Imamovic A."/>
            <person name="Ireland A."/>
            <person name="Larimer J."/>
            <person name="McCowan C."/>
            <person name="Murphy C."/>
            <person name="Pearson M."/>
            <person name="Poon T.W."/>
            <person name="Priest M."/>
            <person name="Roberts A."/>
            <person name="Saif S."/>
            <person name="Shea T."/>
            <person name="Sykes S."/>
            <person name="Wortman J."/>
            <person name="Nusbaum C."/>
            <person name="Birren B."/>
        </authorList>
    </citation>
    <scope>NUCLEOTIDE SEQUENCE [LARGE SCALE GENOMIC DNA]</scope>
    <source>
        <strain evidence="2 3">INRA-310</strain>
    </source>
</reference>
<evidence type="ECO:0000313" key="2">
    <source>
        <dbReference type="EMBL" id="ETN04161.1"/>
    </source>
</evidence>
<proteinExistence type="predicted"/>
<dbReference type="Proteomes" id="UP000018817">
    <property type="component" value="Unassembled WGS sequence"/>
</dbReference>
<gene>
    <name evidence="2" type="ORF">PPTG_23630</name>
</gene>
<feature type="region of interest" description="Disordered" evidence="1">
    <location>
        <begin position="198"/>
        <end position="225"/>
    </location>
</feature>
<dbReference type="RefSeq" id="XP_008910462.1">
    <property type="nucleotide sequence ID" value="XM_008912214.1"/>
</dbReference>
<dbReference type="Gene3D" id="1.25.40.20">
    <property type="entry name" value="Ankyrin repeat-containing domain"/>
    <property type="match status" value="1"/>
</dbReference>